<dbReference type="AlphaFoldDB" id="A0A8S1IWU3"/>
<dbReference type="Proteomes" id="UP000708148">
    <property type="component" value="Unassembled WGS sequence"/>
</dbReference>
<evidence type="ECO:0000313" key="1">
    <source>
        <dbReference type="EMBL" id="CAD7695686.1"/>
    </source>
</evidence>
<organism evidence="1 2">
    <name type="scientific">Ostreobium quekettii</name>
    <dbReference type="NCBI Taxonomy" id="121088"/>
    <lineage>
        <taxon>Eukaryota</taxon>
        <taxon>Viridiplantae</taxon>
        <taxon>Chlorophyta</taxon>
        <taxon>core chlorophytes</taxon>
        <taxon>Ulvophyceae</taxon>
        <taxon>TCBD clade</taxon>
        <taxon>Bryopsidales</taxon>
        <taxon>Ostreobineae</taxon>
        <taxon>Ostreobiaceae</taxon>
        <taxon>Ostreobium</taxon>
    </lineage>
</organism>
<protein>
    <submittedName>
        <fullName evidence="1">Uncharacterized protein</fullName>
    </submittedName>
</protein>
<accession>A0A8S1IWU3</accession>
<proteinExistence type="predicted"/>
<reference evidence="1" key="1">
    <citation type="submission" date="2020-12" db="EMBL/GenBank/DDBJ databases">
        <authorList>
            <person name="Iha C."/>
        </authorList>
    </citation>
    <scope>NUCLEOTIDE SEQUENCE</scope>
</reference>
<gene>
    <name evidence="1" type="ORF">OSTQU699_LOCUS1047</name>
</gene>
<sequence>MTSCHPATWVMWKVLRSAPKFPLGPSQHPTARLQGFCMGSQSPPPLSHPIEPCLFWKLLPLTLPRTLALCTNCNLLGQDTGPSAVRSLCSLEFIQVSFRKYLTNKHSKDSLRVFGAFDLDNLSHTQPQANLKHVDGCALHPFAWCCFGGGKDAVLNTKATNKGVSR</sequence>
<keyword evidence="2" id="KW-1185">Reference proteome</keyword>
<name>A0A8S1IWU3_9CHLO</name>
<comment type="caution">
    <text evidence="1">The sequence shown here is derived from an EMBL/GenBank/DDBJ whole genome shotgun (WGS) entry which is preliminary data.</text>
</comment>
<dbReference type="EMBL" id="CAJHUC010000375">
    <property type="protein sequence ID" value="CAD7695686.1"/>
    <property type="molecule type" value="Genomic_DNA"/>
</dbReference>
<evidence type="ECO:0000313" key="2">
    <source>
        <dbReference type="Proteomes" id="UP000708148"/>
    </source>
</evidence>